<feature type="transmembrane region" description="Helical" evidence="5">
    <location>
        <begin position="6"/>
        <end position="27"/>
    </location>
</feature>
<keyword evidence="5" id="KW-1133">Transmembrane helix</keyword>
<evidence type="ECO:0000256" key="5">
    <source>
        <dbReference type="SAM" id="Phobius"/>
    </source>
</evidence>
<comment type="domain">
    <text evidence="4">The HXXXXD motif is essential for acyltransferase activity and may constitute the binding site for the phosphate moiety of the glycerol-3-phosphate.</text>
</comment>
<protein>
    <recommendedName>
        <fullName evidence="4">1-acyl-sn-glycerol-3-phosphate acyltransferase</fullName>
        <ecNumber evidence="4">2.3.1.51</ecNumber>
    </recommendedName>
</protein>
<feature type="domain" description="Phospholipid/glycerol acyltransferase" evidence="6">
    <location>
        <begin position="102"/>
        <end position="219"/>
    </location>
</feature>
<sequence>MAPILAYLGNFFLAYIALIVAFFVASVAMPKAAFVARALISYLGMLASSFYGVVASIALRLVGYGQCAQWATGRSFKYFMLLTGVTFYTDDPKDYLNTTRPAVFVANHQTEVDVLMLGCIFPKYCSMTAKASLARIPLLGWFMTLSGAIFLNRADAKSARQKMSGAADEIRTKRQSVFIFPEGTRSYSKEPTLLPFKKGAFHLAVEAQVPIVPIVVANYSHVFSPKALVFQPGRIPCKVLDPIPTTGLTSADVDDLTRSTRELMLAELVALTEKARGRAAPTAVPVAASGRNGVARATGVELRVPA</sequence>
<keyword evidence="4" id="KW-0594">Phospholipid biosynthesis</keyword>
<comment type="caution">
    <text evidence="7">The sequence shown here is derived from an EMBL/GenBank/DDBJ whole genome shotgun (WGS) entry which is preliminary data.</text>
</comment>
<keyword evidence="4" id="KW-0444">Lipid biosynthesis</keyword>
<name>A0AAN6US72_9PEZI</name>
<dbReference type="GO" id="GO:0005783">
    <property type="term" value="C:endoplasmic reticulum"/>
    <property type="evidence" value="ECO:0007669"/>
    <property type="project" value="TreeGrafter"/>
</dbReference>
<keyword evidence="4" id="KW-0443">Lipid metabolism</keyword>
<evidence type="ECO:0000256" key="4">
    <source>
        <dbReference type="RuleBase" id="RU361267"/>
    </source>
</evidence>
<dbReference type="InterPro" id="IPR002123">
    <property type="entry name" value="Plipid/glycerol_acylTrfase"/>
</dbReference>
<comment type="catalytic activity">
    <reaction evidence="4">
        <text>a 1-acyl-sn-glycero-3-phosphate + an acyl-CoA = a 1,2-diacyl-sn-glycero-3-phosphate + CoA</text>
        <dbReference type="Rhea" id="RHEA:19709"/>
        <dbReference type="ChEBI" id="CHEBI:57287"/>
        <dbReference type="ChEBI" id="CHEBI:57970"/>
        <dbReference type="ChEBI" id="CHEBI:58342"/>
        <dbReference type="ChEBI" id="CHEBI:58608"/>
        <dbReference type="EC" id="2.3.1.51"/>
    </reaction>
</comment>
<evidence type="ECO:0000256" key="3">
    <source>
        <dbReference type="ARBA" id="ARBA00023315"/>
    </source>
</evidence>
<keyword evidence="2 4" id="KW-0808">Transferase</keyword>
<reference evidence="7" key="2">
    <citation type="submission" date="2023-05" db="EMBL/GenBank/DDBJ databases">
        <authorList>
            <consortium name="Lawrence Berkeley National Laboratory"/>
            <person name="Steindorff A."/>
            <person name="Hensen N."/>
            <person name="Bonometti L."/>
            <person name="Westerberg I."/>
            <person name="Brannstrom I.O."/>
            <person name="Guillou S."/>
            <person name="Cros-Aarteil S."/>
            <person name="Calhoun S."/>
            <person name="Haridas S."/>
            <person name="Kuo A."/>
            <person name="Mondo S."/>
            <person name="Pangilinan J."/>
            <person name="Riley R."/>
            <person name="Labutti K."/>
            <person name="Andreopoulos B."/>
            <person name="Lipzen A."/>
            <person name="Chen C."/>
            <person name="Yanf M."/>
            <person name="Daum C."/>
            <person name="Ng V."/>
            <person name="Clum A."/>
            <person name="Ohm R."/>
            <person name="Martin F."/>
            <person name="Silar P."/>
            <person name="Natvig D."/>
            <person name="Lalanne C."/>
            <person name="Gautier V."/>
            <person name="Ament-Velasquez S.L."/>
            <person name="Kruys A."/>
            <person name="Hutchinson M.I."/>
            <person name="Powell A.J."/>
            <person name="Barry K."/>
            <person name="Miller A.N."/>
            <person name="Grigoriev I.V."/>
            <person name="Debuchy R."/>
            <person name="Gladieux P."/>
            <person name="Thoren M.H."/>
            <person name="Johannesson H."/>
        </authorList>
    </citation>
    <scope>NUCLEOTIDE SEQUENCE</scope>
    <source>
        <strain evidence="7">CBS 123565</strain>
    </source>
</reference>
<evidence type="ECO:0000256" key="2">
    <source>
        <dbReference type="ARBA" id="ARBA00022679"/>
    </source>
</evidence>
<dbReference type="CDD" id="cd07989">
    <property type="entry name" value="LPLAT_AGPAT-like"/>
    <property type="match status" value="1"/>
</dbReference>
<dbReference type="NCBIfam" id="TIGR00530">
    <property type="entry name" value="AGP_acyltrn"/>
    <property type="match status" value="1"/>
</dbReference>
<feature type="transmembrane region" description="Helical" evidence="5">
    <location>
        <begin position="136"/>
        <end position="154"/>
    </location>
</feature>
<keyword evidence="5" id="KW-0812">Transmembrane</keyword>
<dbReference type="Proteomes" id="UP001304895">
    <property type="component" value="Unassembled WGS sequence"/>
</dbReference>
<reference evidence="7" key="1">
    <citation type="journal article" date="2023" name="Mol. Phylogenet. Evol.">
        <title>Genome-scale phylogeny and comparative genomics of the fungal order Sordariales.</title>
        <authorList>
            <person name="Hensen N."/>
            <person name="Bonometti L."/>
            <person name="Westerberg I."/>
            <person name="Brannstrom I.O."/>
            <person name="Guillou S."/>
            <person name="Cros-Aarteil S."/>
            <person name="Calhoun S."/>
            <person name="Haridas S."/>
            <person name="Kuo A."/>
            <person name="Mondo S."/>
            <person name="Pangilinan J."/>
            <person name="Riley R."/>
            <person name="LaButti K."/>
            <person name="Andreopoulos B."/>
            <person name="Lipzen A."/>
            <person name="Chen C."/>
            <person name="Yan M."/>
            <person name="Daum C."/>
            <person name="Ng V."/>
            <person name="Clum A."/>
            <person name="Steindorff A."/>
            <person name="Ohm R.A."/>
            <person name="Martin F."/>
            <person name="Silar P."/>
            <person name="Natvig D.O."/>
            <person name="Lalanne C."/>
            <person name="Gautier V."/>
            <person name="Ament-Velasquez S.L."/>
            <person name="Kruys A."/>
            <person name="Hutchinson M.I."/>
            <person name="Powell A.J."/>
            <person name="Barry K."/>
            <person name="Miller A.N."/>
            <person name="Grigoriev I.V."/>
            <person name="Debuchy R."/>
            <person name="Gladieux P."/>
            <person name="Hiltunen Thoren M."/>
            <person name="Johannesson H."/>
        </authorList>
    </citation>
    <scope>NUCLEOTIDE SEQUENCE</scope>
    <source>
        <strain evidence="7">CBS 123565</strain>
    </source>
</reference>
<dbReference type="GO" id="GO:0006654">
    <property type="term" value="P:phosphatidic acid biosynthetic process"/>
    <property type="evidence" value="ECO:0007669"/>
    <property type="project" value="TreeGrafter"/>
</dbReference>
<evidence type="ECO:0000259" key="6">
    <source>
        <dbReference type="SMART" id="SM00563"/>
    </source>
</evidence>
<organism evidence="7 8">
    <name type="scientific">Trichocladium antarcticum</name>
    <dbReference type="NCBI Taxonomy" id="1450529"/>
    <lineage>
        <taxon>Eukaryota</taxon>
        <taxon>Fungi</taxon>
        <taxon>Dikarya</taxon>
        <taxon>Ascomycota</taxon>
        <taxon>Pezizomycotina</taxon>
        <taxon>Sordariomycetes</taxon>
        <taxon>Sordariomycetidae</taxon>
        <taxon>Sordariales</taxon>
        <taxon>Chaetomiaceae</taxon>
        <taxon>Trichocladium</taxon>
    </lineage>
</organism>
<dbReference type="AlphaFoldDB" id="A0AAN6US72"/>
<dbReference type="GO" id="GO:0016020">
    <property type="term" value="C:membrane"/>
    <property type="evidence" value="ECO:0007669"/>
    <property type="project" value="InterPro"/>
</dbReference>
<dbReference type="InterPro" id="IPR004552">
    <property type="entry name" value="AGP_acyltrans"/>
</dbReference>
<comment type="similarity">
    <text evidence="1 4">Belongs to the 1-acyl-sn-glycerol-3-phosphate acyltransferase family.</text>
</comment>
<keyword evidence="5" id="KW-0472">Membrane</keyword>
<dbReference type="EMBL" id="MU853401">
    <property type="protein sequence ID" value="KAK4138228.1"/>
    <property type="molecule type" value="Genomic_DNA"/>
</dbReference>
<dbReference type="Pfam" id="PF01553">
    <property type="entry name" value="Acyltransferase"/>
    <property type="match status" value="1"/>
</dbReference>
<accession>A0AAN6US72</accession>
<keyword evidence="4" id="KW-1208">Phospholipid metabolism</keyword>
<proteinExistence type="inferred from homology"/>
<dbReference type="GO" id="GO:0003841">
    <property type="term" value="F:1-acylglycerol-3-phosphate O-acyltransferase activity"/>
    <property type="evidence" value="ECO:0007669"/>
    <property type="project" value="UniProtKB-UniRule"/>
</dbReference>
<keyword evidence="8" id="KW-1185">Reference proteome</keyword>
<dbReference type="EC" id="2.3.1.51" evidence="4"/>
<dbReference type="SMART" id="SM00563">
    <property type="entry name" value="PlsC"/>
    <property type="match status" value="1"/>
</dbReference>
<dbReference type="PANTHER" id="PTHR10434:SF11">
    <property type="entry name" value="1-ACYL-SN-GLYCEROL-3-PHOSPHATE ACYLTRANSFERASE"/>
    <property type="match status" value="1"/>
</dbReference>
<feature type="transmembrane region" description="Helical" evidence="5">
    <location>
        <begin position="39"/>
        <end position="62"/>
    </location>
</feature>
<evidence type="ECO:0000313" key="7">
    <source>
        <dbReference type="EMBL" id="KAK4138228.1"/>
    </source>
</evidence>
<evidence type="ECO:0000313" key="8">
    <source>
        <dbReference type="Proteomes" id="UP001304895"/>
    </source>
</evidence>
<dbReference type="PANTHER" id="PTHR10434">
    <property type="entry name" value="1-ACYL-SN-GLYCEROL-3-PHOSPHATE ACYLTRANSFERASE"/>
    <property type="match status" value="1"/>
</dbReference>
<evidence type="ECO:0000256" key="1">
    <source>
        <dbReference type="ARBA" id="ARBA00008655"/>
    </source>
</evidence>
<gene>
    <name evidence="7" type="ORF">BT67DRAFT_412339</name>
</gene>
<dbReference type="SUPFAM" id="SSF69593">
    <property type="entry name" value="Glycerol-3-phosphate (1)-acyltransferase"/>
    <property type="match status" value="1"/>
</dbReference>
<keyword evidence="3 4" id="KW-0012">Acyltransferase</keyword>